<sequence>MIGITEVAEGWVRDLPMLLQVSSGAIDESRVLFVRLMPAGLATIERFQPVASLD</sequence>
<evidence type="ECO:0000313" key="2">
    <source>
        <dbReference type="Proteomes" id="UP001620514"/>
    </source>
</evidence>
<accession>A0ABW8MPL3</accession>
<gene>
    <name evidence="1" type="ORF">ABH943_005665</name>
</gene>
<name>A0ABW8MPL3_9BURK</name>
<proteinExistence type="predicted"/>
<keyword evidence="2" id="KW-1185">Reference proteome</keyword>
<dbReference type="EMBL" id="JBIYDN010000020">
    <property type="protein sequence ID" value="MFK4445640.1"/>
    <property type="molecule type" value="Genomic_DNA"/>
</dbReference>
<dbReference type="Proteomes" id="UP001620514">
    <property type="component" value="Unassembled WGS sequence"/>
</dbReference>
<evidence type="ECO:0000313" key="1">
    <source>
        <dbReference type="EMBL" id="MFK4445640.1"/>
    </source>
</evidence>
<reference evidence="1 2" key="1">
    <citation type="submission" date="2024-11" db="EMBL/GenBank/DDBJ databases">
        <title>Using genomics to understand microbial adaptation to soil warming.</title>
        <authorList>
            <person name="Deangelis K.M. PhD."/>
        </authorList>
    </citation>
    <scope>NUCLEOTIDE SEQUENCE [LARGE SCALE GENOMIC DNA]</scope>
    <source>
        <strain evidence="1 2">GAS97</strain>
    </source>
</reference>
<comment type="caution">
    <text evidence="1">The sequence shown here is derived from an EMBL/GenBank/DDBJ whole genome shotgun (WGS) entry which is preliminary data.</text>
</comment>
<organism evidence="1 2">
    <name type="scientific">Caballeronia udeis</name>
    <dbReference type="NCBI Taxonomy" id="1232866"/>
    <lineage>
        <taxon>Bacteria</taxon>
        <taxon>Pseudomonadati</taxon>
        <taxon>Pseudomonadota</taxon>
        <taxon>Betaproteobacteria</taxon>
        <taxon>Burkholderiales</taxon>
        <taxon>Burkholderiaceae</taxon>
        <taxon>Caballeronia</taxon>
    </lineage>
</organism>
<dbReference type="RefSeq" id="WP_404610610.1">
    <property type="nucleotide sequence ID" value="NZ_JBIYDN010000020.1"/>
</dbReference>
<protein>
    <submittedName>
        <fullName evidence="1">Uncharacterized protein</fullName>
    </submittedName>
</protein>